<organism evidence="2 3">
    <name type="scientific">Apatococcus lobatus</name>
    <dbReference type="NCBI Taxonomy" id="904363"/>
    <lineage>
        <taxon>Eukaryota</taxon>
        <taxon>Viridiplantae</taxon>
        <taxon>Chlorophyta</taxon>
        <taxon>core chlorophytes</taxon>
        <taxon>Trebouxiophyceae</taxon>
        <taxon>Chlorellales</taxon>
        <taxon>Chlorellaceae</taxon>
        <taxon>Apatococcus</taxon>
    </lineage>
</organism>
<evidence type="ECO:0000256" key="1">
    <source>
        <dbReference type="SAM" id="MobiDB-lite"/>
    </source>
</evidence>
<evidence type="ECO:0000313" key="3">
    <source>
        <dbReference type="Proteomes" id="UP001438707"/>
    </source>
</evidence>
<dbReference type="GO" id="GO:0003729">
    <property type="term" value="F:mRNA binding"/>
    <property type="evidence" value="ECO:0007669"/>
    <property type="project" value="InterPro"/>
</dbReference>
<feature type="compositionally biased region" description="Low complexity" evidence="1">
    <location>
        <begin position="409"/>
        <end position="423"/>
    </location>
</feature>
<feature type="compositionally biased region" description="Low complexity" evidence="1">
    <location>
        <begin position="666"/>
        <end position="675"/>
    </location>
</feature>
<feature type="region of interest" description="Disordered" evidence="1">
    <location>
        <begin position="775"/>
        <end position="797"/>
    </location>
</feature>
<feature type="compositionally biased region" description="Polar residues" evidence="1">
    <location>
        <begin position="716"/>
        <end position="726"/>
    </location>
</feature>
<evidence type="ECO:0000313" key="2">
    <source>
        <dbReference type="EMBL" id="KAK9834546.1"/>
    </source>
</evidence>
<dbReference type="Gene3D" id="3.90.79.10">
    <property type="entry name" value="Nucleoside Triphosphate Pyrophosphohydrolase"/>
    <property type="match status" value="1"/>
</dbReference>
<sequence length="1236" mass="131144">MDRLRDRYRKEGMRQSVEGILLVHEHNHPHVILFQHGTKDKPTFRLIGGRLRPGEDEITGLIRKLDSSLSPLGTSLVLKWQIGECIGMFWRPNFEEHLYPYLPAHITRPKEAKRLFMVHLPDRAYFAVPKNLNLKAIPLFELYSNQALYGSLLAALPQMKPARASAYRGPARDGDFEAASCVSRHQSYSTAQYPSTVMAAGDLLQFNLPCITTLYDIDFSSTEQSHQLQLGPEPSAQELNLRPVVHAPPSPPAAVPSSPLVQSLYNTAQQRVLESLSSDLTPDSEPSTQQTDAHLGAGLQARQHCDQIVAASDLYSQQPFRAESHSLSTSGPSPLPAAGPQSSSANDAHSFHGMDAMLPPQHSLTPAIRSLAAPASPERSSTVSASVCPARLQAPSAGAAAGPDNATCASGPARPQQQQAAGGENTDLPAGEVMPERECNSFEPSTMQQPAEQQKQNAARHIACKGNVPELEAGGSQSGCSAPADTIVRPEFEGSGSMLQSHPELPLEAQQQLHAAPQVCPTTAAWQCSDASTIASMSAKVGAHEPCPTKLQSHAHATHTAASQPAKMRNSASLNLKLTREQLQRVVVATNLPGSIVEAADQALNGVLQGASLAKPLSPSNSDSFVVAAMQAMLKAAKKRNGRSERARAATHAASQSSRRLGPAAQTRQRQQQQQQQQLAEAACVTSEQPAAVRASPMSALQAGGIVPESLEPSMARQTPQDSSCPEPNVKYQPSHDLSHDLSPTAAGSARGLANEDEVSQQQLHVLVNGQMQPHLHPCTKAKQPQDLSQEAPGGSPVASKLNISTAVPGLAGQQRIAHMKCMSNPEEHPLYKAGCCSAPAAASASDPGHQGSNSQINCLLQPEACNVELSRSSNEVGQQEAQEWENMATSTLSSLDQETCPMASINSKINLPRISQQPSQSGAAEPHDTLMLPADQLAKSGSCTPGCTVAEVALNAPFAGADASSDDLAPGAHLEQQQPEQAQTTLKAVPEELSSPVPVSKGKDGVAALQPDSCGTCAPPSTSCATSCQTSSEDHDDIPLHESVVHATREPPQAPAEEVRPSSESVASLNQEHPQVNAAYSAAGALAQPMPHRTSTFSLGWLRSYFKTFQTSEPAASPAPRLESVPARAERHAVAEADDAPPSTGSQISTSATPGWETVPSLSIQQVASSSHSYSNDTSPTSQFSFEAWDRLSDILNENCSEDDQPDVPDSLWAESSTQEDEDVQPSPPHGPSPA</sequence>
<accession>A0AAW1RMH1</accession>
<keyword evidence="3" id="KW-1185">Reference proteome</keyword>
<dbReference type="Pfam" id="PF13869">
    <property type="entry name" value="NUDIX_2"/>
    <property type="match status" value="1"/>
</dbReference>
<dbReference type="Proteomes" id="UP001438707">
    <property type="component" value="Unassembled WGS sequence"/>
</dbReference>
<feature type="compositionally biased region" description="Polar residues" evidence="1">
    <location>
        <begin position="442"/>
        <end position="457"/>
    </location>
</feature>
<protein>
    <recommendedName>
        <fullName evidence="4">Cleavage and polyadenylation specificity factor subunit 5</fullName>
    </recommendedName>
</protein>
<feature type="region of interest" description="Disordered" evidence="1">
    <location>
        <begin position="1197"/>
        <end position="1236"/>
    </location>
</feature>
<feature type="compositionally biased region" description="Pro residues" evidence="1">
    <location>
        <begin position="1227"/>
        <end position="1236"/>
    </location>
</feature>
<feature type="region of interest" description="Disordered" evidence="1">
    <location>
        <begin position="713"/>
        <end position="755"/>
    </location>
</feature>
<feature type="compositionally biased region" description="Polar residues" evidence="1">
    <location>
        <begin position="321"/>
        <end position="332"/>
    </location>
</feature>
<reference evidence="2 3" key="1">
    <citation type="journal article" date="2024" name="Nat. Commun.">
        <title>Phylogenomics reveals the evolutionary origins of lichenization in chlorophyte algae.</title>
        <authorList>
            <person name="Puginier C."/>
            <person name="Libourel C."/>
            <person name="Otte J."/>
            <person name="Skaloud P."/>
            <person name="Haon M."/>
            <person name="Grisel S."/>
            <person name="Petersen M."/>
            <person name="Berrin J.G."/>
            <person name="Delaux P.M."/>
            <person name="Dal Grande F."/>
            <person name="Keller J."/>
        </authorList>
    </citation>
    <scope>NUCLEOTIDE SEQUENCE [LARGE SCALE GENOMIC DNA]</scope>
    <source>
        <strain evidence="2 3">SAG 2145</strain>
    </source>
</reference>
<dbReference type="GO" id="GO:0031124">
    <property type="term" value="P:mRNA 3'-end processing"/>
    <property type="evidence" value="ECO:0007669"/>
    <property type="project" value="InterPro"/>
</dbReference>
<name>A0AAW1RMH1_9CHLO</name>
<feature type="region of interest" description="Disordered" evidence="1">
    <location>
        <begin position="1049"/>
        <end position="1070"/>
    </location>
</feature>
<feature type="compositionally biased region" description="Polar residues" evidence="1">
    <location>
        <begin position="1144"/>
        <end position="1154"/>
    </location>
</feature>
<comment type="caution">
    <text evidence="2">The sequence shown here is derived from an EMBL/GenBank/DDBJ whole genome shotgun (WGS) entry which is preliminary data.</text>
</comment>
<dbReference type="AlphaFoldDB" id="A0AAW1RMH1"/>
<proteinExistence type="predicted"/>
<dbReference type="GO" id="GO:0005849">
    <property type="term" value="C:mRNA cleavage factor complex"/>
    <property type="evidence" value="ECO:0007669"/>
    <property type="project" value="InterPro"/>
</dbReference>
<dbReference type="EMBL" id="JALJOS010000009">
    <property type="protein sequence ID" value="KAK9834546.1"/>
    <property type="molecule type" value="Genomic_DNA"/>
</dbReference>
<feature type="region of interest" description="Disordered" evidence="1">
    <location>
        <begin position="637"/>
        <end position="675"/>
    </location>
</feature>
<feature type="region of interest" description="Disordered" evidence="1">
    <location>
        <begin position="395"/>
        <end position="459"/>
    </location>
</feature>
<feature type="region of interest" description="Disordered" evidence="1">
    <location>
        <begin position="321"/>
        <end position="361"/>
    </location>
</feature>
<gene>
    <name evidence="2" type="ORF">WJX74_004253</name>
</gene>
<evidence type="ECO:0008006" key="4">
    <source>
        <dbReference type="Google" id="ProtNLM"/>
    </source>
</evidence>
<dbReference type="CDD" id="cd18871">
    <property type="entry name" value="NUDIX_Cfim25_Nudt21"/>
    <property type="match status" value="1"/>
</dbReference>
<dbReference type="PANTHER" id="PTHR13047">
    <property type="entry name" value="PRE-MRNA CLEAVAGE FACTOR IM, 25KD SUBUNIT"/>
    <property type="match status" value="1"/>
</dbReference>
<feature type="region of interest" description="Disordered" evidence="1">
    <location>
        <begin position="1113"/>
        <end position="1158"/>
    </location>
</feature>
<dbReference type="InterPro" id="IPR016706">
    <property type="entry name" value="Cleav_polyA_spec_factor_su5"/>
</dbReference>